<reference evidence="2 3" key="1">
    <citation type="submission" date="2015-05" db="EMBL/GenBank/DDBJ databases">
        <title>Plasmid of Sphingomonas sanxanigenens NX02.</title>
        <authorList>
            <person name="Huang H."/>
            <person name="Ma T."/>
        </authorList>
    </citation>
    <scope>NUCLEOTIDE SEQUENCE [LARGE SCALE GENOMIC DNA]</scope>
    <source>
        <strain evidence="2 3">NX02</strain>
        <plasmid evidence="3">Plasmid pNXO2</plasmid>
    </source>
</reference>
<keyword evidence="2" id="KW-0614">Plasmid</keyword>
<dbReference type="SUPFAM" id="SSF51905">
    <property type="entry name" value="FAD/NAD(P)-binding domain"/>
    <property type="match status" value="1"/>
</dbReference>
<organism evidence="2 3">
    <name type="scientific">Sphingomonas sanxanigenens DSM 19645 = NX02</name>
    <dbReference type="NCBI Taxonomy" id="1123269"/>
    <lineage>
        <taxon>Bacteria</taxon>
        <taxon>Pseudomonadati</taxon>
        <taxon>Pseudomonadota</taxon>
        <taxon>Alphaproteobacteria</taxon>
        <taxon>Sphingomonadales</taxon>
        <taxon>Sphingomonadaceae</taxon>
        <taxon>Sphingomonas</taxon>
    </lineage>
</organism>
<keyword evidence="1" id="KW-0472">Membrane</keyword>
<geneLocation type="plasmid" evidence="2 3">
    <name>pNXO2</name>
</geneLocation>
<dbReference type="PANTHER" id="PTHR37417:SF2">
    <property type="entry name" value="67 KDA MYOSIN-CROSS-REACTIVE ANTIGEN FAMILY PROTEIN (AFU_ORTHOLOGUE AFUA_5G09970)"/>
    <property type="match status" value="1"/>
</dbReference>
<accession>A0A0F7JQP7</accession>
<dbReference type="GO" id="GO:0071949">
    <property type="term" value="F:FAD binding"/>
    <property type="evidence" value="ECO:0007669"/>
    <property type="project" value="InterPro"/>
</dbReference>
<keyword evidence="3" id="KW-1185">Reference proteome</keyword>
<dbReference type="InterPro" id="IPR036188">
    <property type="entry name" value="FAD/NAD-bd_sf"/>
</dbReference>
<evidence type="ECO:0000313" key="2">
    <source>
        <dbReference type="EMBL" id="AKH18871.1"/>
    </source>
</evidence>
<dbReference type="KEGG" id="ssan:NX02_p1150"/>
<dbReference type="RefSeq" id="WP_047100363.1">
    <property type="nucleotide sequence ID" value="NZ_CP011450.1"/>
</dbReference>
<dbReference type="Gene3D" id="3.50.50.60">
    <property type="entry name" value="FAD/NAD(P)-binding domain"/>
    <property type="match status" value="3"/>
</dbReference>
<evidence type="ECO:0000256" key="1">
    <source>
        <dbReference type="SAM" id="Phobius"/>
    </source>
</evidence>
<feature type="transmembrane region" description="Helical" evidence="1">
    <location>
        <begin position="6"/>
        <end position="24"/>
    </location>
</feature>
<dbReference type="GO" id="GO:0006631">
    <property type="term" value="P:fatty acid metabolic process"/>
    <property type="evidence" value="ECO:0007669"/>
    <property type="project" value="InterPro"/>
</dbReference>
<evidence type="ECO:0000313" key="3">
    <source>
        <dbReference type="Proteomes" id="UP000018851"/>
    </source>
</evidence>
<protein>
    <submittedName>
        <fullName evidence="2">Oleate hydratase</fullName>
    </submittedName>
</protein>
<name>A0A0F7JQP7_9SPHN</name>
<dbReference type="PANTHER" id="PTHR37417">
    <property type="entry name" value="67 KDA MYOSIN-CROSS-REACTIVE ANTIGEN FAMILY PROTEIN (AFU_ORTHOLOGUE AFUA_5G09970)"/>
    <property type="match status" value="1"/>
</dbReference>
<keyword evidence="1" id="KW-1133">Transmembrane helix</keyword>
<keyword evidence="1" id="KW-0812">Transmembrane</keyword>
<proteinExistence type="predicted"/>
<sequence>MASDRSAYLVGGGIGSLAAAAFMIRDGGMQGKNITVYETLPVLGGSLDGAGSPAEGYSMRGGRMLTTDNYECTWGLFKTIPSLEQPGRTVFEETVAFNERVKSHSRARLVDRNCAILDVTSMGFSMKDRVELLKLAGASEETLGSSRISEWLSPTFFETKFWYMWATTFAFQPWHSAVEFKRYLHRFMKEFSRIETLAGVKRTIYNQYDSLVRPLASWLRERGVHFVNDCRVTDFGLSTMNGKIAVTSIETSDAGENGSVNVGDDDLVFFQNGSMTDASSLGSMTRAPERLTKDDSAGWALWEKLAKGRPEFGNPAVFNSSIPESYWLSFTVTQQNTAFFDHMQAFTGNEAGTGGLVTFKDSNWFMSVVLAHQPHFPDQPAGTRVFWGYALHPDRVGDFVAKPMSDCIGQEILIELSGHLNLDLTVFETANCIPCRMPYITSMFMPRASEDRPPPVPKNSKNLAFVSQFVEIPEDVVFTVEYSVRVAQMAVYELLGIDAEIPPIIHHDKSAMVNLNAVIKAFR</sequence>
<dbReference type="EMBL" id="CP011450">
    <property type="protein sequence ID" value="AKH18871.1"/>
    <property type="molecule type" value="Genomic_DNA"/>
</dbReference>
<gene>
    <name evidence="2" type="ORF">NX02_p1150</name>
</gene>
<dbReference type="Proteomes" id="UP000018851">
    <property type="component" value="Plasmid pNXO2"/>
</dbReference>
<dbReference type="Pfam" id="PF06100">
    <property type="entry name" value="MCRA"/>
    <property type="match status" value="1"/>
</dbReference>
<dbReference type="NCBIfam" id="NF010584">
    <property type="entry name" value="PRK13977.1"/>
    <property type="match status" value="1"/>
</dbReference>
<dbReference type="AlphaFoldDB" id="A0A0F7JQP7"/>
<dbReference type="InterPro" id="IPR010354">
    <property type="entry name" value="Oleate_hydratase"/>
</dbReference>
<dbReference type="GO" id="GO:0050151">
    <property type="term" value="F:oleate hydratase activity"/>
    <property type="evidence" value="ECO:0007669"/>
    <property type="project" value="InterPro"/>
</dbReference>
<dbReference type="OrthoDB" id="4540221at2"/>